<comment type="caution">
    <text evidence="1">The sequence shown here is derived from an EMBL/GenBank/DDBJ whole genome shotgun (WGS) entry which is preliminary data.</text>
</comment>
<evidence type="ECO:0000313" key="2">
    <source>
        <dbReference type="Proteomes" id="UP000789860"/>
    </source>
</evidence>
<evidence type="ECO:0000313" key="1">
    <source>
        <dbReference type="EMBL" id="CAG8651497.1"/>
    </source>
</evidence>
<name>A0ACA9NDX5_9GLOM</name>
<dbReference type="Proteomes" id="UP000789860">
    <property type="component" value="Unassembled WGS sequence"/>
</dbReference>
<sequence>QAGIRKLTNQIKEHAKQILSPPSQIIQSVIANNLQNIYPYILSYNTLC</sequence>
<keyword evidence="2" id="KW-1185">Reference proteome</keyword>
<proteinExistence type="predicted"/>
<feature type="non-terminal residue" evidence="1">
    <location>
        <position position="1"/>
    </location>
</feature>
<reference evidence="1" key="1">
    <citation type="submission" date="2021-06" db="EMBL/GenBank/DDBJ databases">
        <authorList>
            <person name="Kallberg Y."/>
            <person name="Tangrot J."/>
            <person name="Rosling A."/>
        </authorList>
    </citation>
    <scope>NUCLEOTIDE SEQUENCE</scope>
    <source>
        <strain evidence="1">AU212A</strain>
    </source>
</reference>
<organism evidence="1 2">
    <name type="scientific">Scutellospora calospora</name>
    <dbReference type="NCBI Taxonomy" id="85575"/>
    <lineage>
        <taxon>Eukaryota</taxon>
        <taxon>Fungi</taxon>
        <taxon>Fungi incertae sedis</taxon>
        <taxon>Mucoromycota</taxon>
        <taxon>Glomeromycotina</taxon>
        <taxon>Glomeromycetes</taxon>
        <taxon>Diversisporales</taxon>
        <taxon>Gigasporaceae</taxon>
        <taxon>Scutellospora</taxon>
    </lineage>
</organism>
<protein>
    <submittedName>
        <fullName evidence="1">916_t:CDS:1</fullName>
    </submittedName>
</protein>
<dbReference type="EMBL" id="CAJVPM010023902">
    <property type="protein sequence ID" value="CAG8651497.1"/>
    <property type="molecule type" value="Genomic_DNA"/>
</dbReference>
<accession>A0ACA9NDX5</accession>
<gene>
    <name evidence="1" type="ORF">SCALOS_LOCUS8680</name>
</gene>